<keyword evidence="3" id="KW-1185">Reference proteome</keyword>
<dbReference type="AlphaFoldDB" id="A0A7Y8Y644"/>
<dbReference type="InterPro" id="IPR000073">
    <property type="entry name" value="AB_hydrolase_1"/>
</dbReference>
<accession>A0A7Y8Y644</accession>
<dbReference type="PANTHER" id="PTHR43194:SF2">
    <property type="entry name" value="PEROXISOMAL MEMBRANE PROTEIN LPX1"/>
    <property type="match status" value="1"/>
</dbReference>
<dbReference type="EMBL" id="JACBJI010000006">
    <property type="protein sequence ID" value="NYA71990.1"/>
    <property type="molecule type" value="Genomic_DNA"/>
</dbReference>
<dbReference type="SUPFAM" id="SSF53474">
    <property type="entry name" value="alpha/beta-Hydrolases"/>
    <property type="match status" value="1"/>
</dbReference>
<dbReference type="Gene3D" id="3.40.50.1820">
    <property type="entry name" value="alpha/beta hydrolase"/>
    <property type="match status" value="1"/>
</dbReference>
<evidence type="ECO:0000313" key="3">
    <source>
        <dbReference type="Proteomes" id="UP000535020"/>
    </source>
</evidence>
<evidence type="ECO:0000313" key="2">
    <source>
        <dbReference type="EMBL" id="NYA71990.1"/>
    </source>
</evidence>
<comment type="caution">
    <text evidence="2">The sequence shown here is derived from an EMBL/GenBank/DDBJ whole genome shotgun (WGS) entry which is preliminary data.</text>
</comment>
<dbReference type="InterPro" id="IPR029058">
    <property type="entry name" value="AB_hydrolase_fold"/>
</dbReference>
<evidence type="ECO:0000259" key="1">
    <source>
        <dbReference type="Pfam" id="PF12697"/>
    </source>
</evidence>
<reference evidence="2 3" key="1">
    <citation type="submission" date="2020-07" db="EMBL/GenBank/DDBJ databases">
        <authorList>
            <person name="Sun Q."/>
        </authorList>
    </citation>
    <scope>NUCLEOTIDE SEQUENCE [LARGE SCALE GENOMIC DNA]</scope>
    <source>
        <strain evidence="2 3">MAH-1</strain>
    </source>
</reference>
<organism evidence="2 3">
    <name type="scientific">Flavobacterium agri</name>
    <dbReference type="NCBI Taxonomy" id="2743471"/>
    <lineage>
        <taxon>Bacteria</taxon>
        <taxon>Pseudomonadati</taxon>
        <taxon>Bacteroidota</taxon>
        <taxon>Flavobacteriia</taxon>
        <taxon>Flavobacteriales</taxon>
        <taxon>Flavobacteriaceae</taxon>
        <taxon>Flavobacterium</taxon>
    </lineage>
</organism>
<dbReference type="Pfam" id="PF12697">
    <property type="entry name" value="Abhydrolase_6"/>
    <property type="match status" value="1"/>
</dbReference>
<feature type="domain" description="AB hydrolase-1" evidence="1">
    <location>
        <begin position="9"/>
        <end position="244"/>
    </location>
</feature>
<dbReference type="GO" id="GO:0016787">
    <property type="term" value="F:hydrolase activity"/>
    <property type="evidence" value="ECO:0007669"/>
    <property type="project" value="UniProtKB-KW"/>
</dbReference>
<sequence length="263" mass="29896">MKTILSKTIVFLTGAFVSHTGWKNWKNFFESQGYTCIVEPWPEKSGTPQYLRAKQPHDTALAGLHYADVLDHYTNIIKGLPEKPILIGHSLGGLTAQILLQRGLGQAAIAVHSVPPQGVTSFEFSFIRSLWKPLGLFSSLRKTHLMSFSEWQYAFTNGMSLQEQKESYEENTIPESRRVLRDPLGKIGHIDFSTAHAPLLFISGSADHIMPASLNYKNYMRYKKGNPHSVTEYKEFEGRNHYVLGLPTWREEASYALEFINKY</sequence>
<gene>
    <name evidence="2" type="ORF">HZF10_13760</name>
</gene>
<dbReference type="InterPro" id="IPR050228">
    <property type="entry name" value="Carboxylesterase_BioH"/>
</dbReference>
<protein>
    <submittedName>
        <fullName evidence="2">Alpha/beta hydrolase</fullName>
    </submittedName>
</protein>
<name>A0A7Y8Y644_9FLAO</name>
<dbReference type="RefSeq" id="WP_176006800.1">
    <property type="nucleotide sequence ID" value="NZ_JABWMI010000015.1"/>
</dbReference>
<dbReference type="Proteomes" id="UP000535020">
    <property type="component" value="Unassembled WGS sequence"/>
</dbReference>
<proteinExistence type="predicted"/>
<keyword evidence="2" id="KW-0378">Hydrolase</keyword>
<dbReference type="PANTHER" id="PTHR43194">
    <property type="entry name" value="HYDROLASE ALPHA/BETA FOLD FAMILY"/>
    <property type="match status" value="1"/>
</dbReference>